<feature type="transmembrane region" description="Helical" evidence="2">
    <location>
        <begin position="243"/>
        <end position="264"/>
    </location>
</feature>
<feature type="compositionally biased region" description="Basic and acidic residues" evidence="1">
    <location>
        <begin position="92"/>
        <end position="104"/>
    </location>
</feature>
<feature type="transmembrane region" description="Helical" evidence="2">
    <location>
        <begin position="285"/>
        <end position="318"/>
    </location>
</feature>
<keyword evidence="2" id="KW-0812">Transmembrane</keyword>
<reference evidence="3 4" key="1">
    <citation type="journal article" date="2019" name="Nat. Microbiol.">
        <title>Mediterranean grassland soil C-N compound turnover is dependent on rainfall and depth, and is mediated by genomically divergent microorganisms.</title>
        <authorList>
            <person name="Diamond S."/>
            <person name="Andeer P.F."/>
            <person name="Li Z."/>
            <person name="Crits-Christoph A."/>
            <person name="Burstein D."/>
            <person name="Anantharaman K."/>
            <person name="Lane K.R."/>
            <person name="Thomas B.C."/>
            <person name="Pan C."/>
            <person name="Northen T.R."/>
            <person name="Banfield J.F."/>
        </authorList>
    </citation>
    <scope>NUCLEOTIDE SEQUENCE [LARGE SCALE GENOMIC DNA]</scope>
    <source>
        <strain evidence="3">WS_3</strain>
    </source>
</reference>
<name>A0A538SPH9_UNCEI</name>
<protein>
    <submittedName>
        <fullName evidence="3">Polymer-forming cytoskeletal protein</fullName>
    </submittedName>
</protein>
<keyword evidence="2" id="KW-0472">Membrane</keyword>
<feature type="region of interest" description="Disordered" evidence="1">
    <location>
        <begin position="80"/>
        <end position="127"/>
    </location>
</feature>
<sequence>MSGEGRDMTRRPAALGGALLILGLAIASSSGASIHGASCNGGPCALRLARATAARIGQVAGALAGLGARNASAGQEVLKFKPVSPESASELESQRSGRPERSSDEEPAPGAAPLPPEPPRPEVAGRTGDIMRIGSDVHVERDQVVAGDLMAIGGDVTVDGHVEGDLVALGGDVDLHSTARVDGDVVCMGGQLREDPGAAVGGKRVTGAGLRSMRGFHGRAAREALRHMEGGAEAGAVRRSGHVAASLVWLFVLLGVAWGFAALAPGRTGAAAEVLERAPALSLGLAALVCALIVPSLIALCLVVAILCITIIGIPIAIAALFGYFVFLGLLWVWGYAVAMQAVGGWVLRRSRRAADVAMPGSAPPAHSLERRAVAGVLLVSGAGFAGELLKMFWFAPPLPGIGTFISVVSIVASSLAAAMGGGAWLRSEFTTGTLGRWWRGRRPASEATVPNMPSPAPTPGMVAADPGPAAPPSSPPTQI</sequence>
<proteinExistence type="predicted"/>
<feature type="transmembrane region" description="Helical" evidence="2">
    <location>
        <begin position="373"/>
        <end position="396"/>
    </location>
</feature>
<dbReference type="EMBL" id="VBOT01000021">
    <property type="protein sequence ID" value="TMQ53278.1"/>
    <property type="molecule type" value="Genomic_DNA"/>
</dbReference>
<organism evidence="3 4">
    <name type="scientific">Eiseniibacteriota bacterium</name>
    <dbReference type="NCBI Taxonomy" id="2212470"/>
    <lineage>
        <taxon>Bacteria</taxon>
        <taxon>Candidatus Eiseniibacteriota</taxon>
    </lineage>
</organism>
<comment type="caution">
    <text evidence="3">The sequence shown here is derived from an EMBL/GenBank/DDBJ whole genome shotgun (WGS) entry which is preliminary data.</text>
</comment>
<gene>
    <name evidence="3" type="ORF">E6K73_01675</name>
</gene>
<feature type="compositionally biased region" description="Pro residues" evidence="1">
    <location>
        <begin position="469"/>
        <end position="480"/>
    </location>
</feature>
<feature type="transmembrane region" description="Helical" evidence="2">
    <location>
        <begin position="402"/>
        <end position="426"/>
    </location>
</feature>
<evidence type="ECO:0000256" key="1">
    <source>
        <dbReference type="SAM" id="MobiDB-lite"/>
    </source>
</evidence>
<evidence type="ECO:0000313" key="4">
    <source>
        <dbReference type="Proteomes" id="UP000320184"/>
    </source>
</evidence>
<dbReference type="Proteomes" id="UP000320184">
    <property type="component" value="Unassembled WGS sequence"/>
</dbReference>
<feature type="region of interest" description="Disordered" evidence="1">
    <location>
        <begin position="441"/>
        <end position="480"/>
    </location>
</feature>
<keyword evidence="2" id="KW-1133">Transmembrane helix</keyword>
<accession>A0A538SPH9</accession>
<evidence type="ECO:0000313" key="3">
    <source>
        <dbReference type="EMBL" id="TMQ53278.1"/>
    </source>
</evidence>
<dbReference type="AlphaFoldDB" id="A0A538SPH9"/>
<evidence type="ECO:0000256" key="2">
    <source>
        <dbReference type="SAM" id="Phobius"/>
    </source>
</evidence>
<feature type="transmembrane region" description="Helical" evidence="2">
    <location>
        <begin position="324"/>
        <end position="348"/>
    </location>
</feature>